<reference evidence="11 12" key="1">
    <citation type="journal article" date="2012" name="Genome Biol.">
        <title>The genome of the polar eukaryotic microalga coccomyxa subellipsoidea reveals traits of cold adaptation.</title>
        <authorList>
            <person name="Blanc G."/>
            <person name="Agarkova I."/>
            <person name="Grimwood J."/>
            <person name="Kuo A."/>
            <person name="Brueggeman A."/>
            <person name="Dunigan D."/>
            <person name="Gurnon J."/>
            <person name="Ladunga I."/>
            <person name="Lindquist E."/>
            <person name="Lucas S."/>
            <person name="Pangilinan J."/>
            <person name="Proschold T."/>
            <person name="Salamov A."/>
            <person name="Schmutz J."/>
            <person name="Weeks D."/>
            <person name="Yamada T."/>
            <person name="Claverie J.M."/>
            <person name="Grigoriev I."/>
            <person name="Van Etten J."/>
            <person name="Lomsadze A."/>
            <person name="Borodovsky M."/>
        </authorList>
    </citation>
    <scope>NUCLEOTIDE SEQUENCE [LARGE SCALE GENOMIC DNA]</scope>
    <source>
        <strain evidence="11 12">C-169</strain>
    </source>
</reference>
<dbReference type="GO" id="GO:0004197">
    <property type="term" value="F:cysteine-type endopeptidase activity"/>
    <property type="evidence" value="ECO:0007669"/>
    <property type="project" value="UniProtKB-EC"/>
</dbReference>
<dbReference type="FunFam" id="3.40.50.1460:FF:000006">
    <property type="entry name" value="Legumain"/>
    <property type="match status" value="1"/>
</dbReference>
<keyword evidence="4" id="KW-0645">Protease</keyword>
<keyword evidence="7" id="KW-0788">Thiol protease</keyword>
<dbReference type="AlphaFoldDB" id="I0Z9C6"/>
<dbReference type="Pfam" id="PF01650">
    <property type="entry name" value="Peptidase_C13"/>
    <property type="match status" value="1"/>
</dbReference>
<evidence type="ECO:0000259" key="10">
    <source>
        <dbReference type="Pfam" id="PF20985"/>
    </source>
</evidence>
<dbReference type="PRINTS" id="PR00776">
    <property type="entry name" value="HEMOGLOBNASE"/>
</dbReference>
<dbReference type="InterPro" id="IPR001096">
    <property type="entry name" value="Peptidase_C13"/>
</dbReference>
<dbReference type="GO" id="GO:0006624">
    <property type="term" value="P:vacuolar protein processing"/>
    <property type="evidence" value="ECO:0007669"/>
    <property type="project" value="TreeGrafter"/>
</dbReference>
<accession>I0Z9C6</accession>
<evidence type="ECO:0000313" key="12">
    <source>
        <dbReference type="Proteomes" id="UP000007264"/>
    </source>
</evidence>
<proteinExistence type="inferred from homology"/>
<evidence type="ECO:0000256" key="5">
    <source>
        <dbReference type="ARBA" id="ARBA00022729"/>
    </source>
</evidence>
<dbReference type="PIRSF" id="PIRSF019663">
    <property type="entry name" value="Legumain"/>
    <property type="match status" value="1"/>
</dbReference>
<organism evidence="11 12">
    <name type="scientific">Coccomyxa subellipsoidea (strain C-169)</name>
    <name type="common">Green microalga</name>
    <dbReference type="NCBI Taxonomy" id="574566"/>
    <lineage>
        <taxon>Eukaryota</taxon>
        <taxon>Viridiplantae</taxon>
        <taxon>Chlorophyta</taxon>
        <taxon>core chlorophytes</taxon>
        <taxon>Trebouxiophyceae</taxon>
        <taxon>Trebouxiophyceae incertae sedis</taxon>
        <taxon>Coccomyxaceae</taxon>
        <taxon>Coccomyxa</taxon>
        <taxon>Coccomyxa subellipsoidea</taxon>
    </lineage>
</organism>
<dbReference type="EMBL" id="AGSI01000001">
    <property type="protein sequence ID" value="EIE27245.1"/>
    <property type="molecule type" value="Genomic_DNA"/>
</dbReference>
<dbReference type="eggNOG" id="KOG1348">
    <property type="taxonomic scope" value="Eukaryota"/>
</dbReference>
<feature type="active site" description="Nucleophile" evidence="8">
    <location>
        <position position="210"/>
    </location>
</feature>
<dbReference type="EC" id="3.4.22.34" evidence="3"/>
<evidence type="ECO:0000256" key="8">
    <source>
        <dbReference type="PIRSR" id="PIRSR019663-1"/>
    </source>
</evidence>
<dbReference type="InterPro" id="IPR046427">
    <property type="entry name" value="Legumain_prodom_sf"/>
</dbReference>
<dbReference type="Proteomes" id="UP000007264">
    <property type="component" value="Unassembled WGS sequence"/>
</dbReference>
<dbReference type="PANTHER" id="PTHR12000:SF42">
    <property type="entry name" value="LEGUMAIN"/>
    <property type="match status" value="1"/>
</dbReference>
<keyword evidence="12" id="KW-1185">Reference proteome</keyword>
<comment type="similarity">
    <text evidence="2">Belongs to the peptidase C13 family.</text>
</comment>
<dbReference type="Gene3D" id="1.10.132.130">
    <property type="match status" value="1"/>
</dbReference>
<evidence type="ECO:0000313" key="11">
    <source>
        <dbReference type="EMBL" id="EIE27245.1"/>
    </source>
</evidence>
<dbReference type="InterPro" id="IPR048501">
    <property type="entry name" value="Legum_prodom"/>
</dbReference>
<comment type="caution">
    <text evidence="11">The sequence shown here is derived from an EMBL/GenBank/DDBJ whole genome shotgun (WGS) entry which is preliminary data.</text>
</comment>
<dbReference type="PIRSF" id="PIRSF500139">
    <property type="entry name" value="AE"/>
    <property type="match status" value="1"/>
</dbReference>
<dbReference type="STRING" id="574566.I0Z9C6"/>
<evidence type="ECO:0000256" key="3">
    <source>
        <dbReference type="ARBA" id="ARBA00012628"/>
    </source>
</evidence>
<protein>
    <recommendedName>
        <fullName evidence="3">legumain</fullName>
        <ecNumber evidence="3">3.4.22.34</ecNumber>
    </recommendedName>
</protein>
<evidence type="ECO:0000256" key="9">
    <source>
        <dbReference type="SAM" id="SignalP"/>
    </source>
</evidence>
<keyword evidence="5 9" id="KW-0732">Signal</keyword>
<dbReference type="Gene3D" id="3.40.50.1460">
    <property type="match status" value="1"/>
</dbReference>
<dbReference type="KEGG" id="csl:COCSUDRAFT_64138"/>
<dbReference type="InterPro" id="IPR043577">
    <property type="entry name" value="AE"/>
</dbReference>
<comment type="catalytic activity">
    <reaction evidence="1">
        <text>Hydrolysis of proteins and small molecule substrates at -Asn-|-Xaa- bonds.</text>
        <dbReference type="EC" id="3.4.22.34"/>
    </reaction>
</comment>
<feature type="chain" id="PRO_5003637027" description="legumain" evidence="9">
    <location>
        <begin position="23"/>
        <end position="515"/>
    </location>
</feature>
<evidence type="ECO:0000256" key="1">
    <source>
        <dbReference type="ARBA" id="ARBA00000810"/>
    </source>
</evidence>
<dbReference type="OrthoDB" id="192611at2759"/>
<dbReference type="GeneID" id="17045260"/>
<evidence type="ECO:0000256" key="6">
    <source>
        <dbReference type="ARBA" id="ARBA00022801"/>
    </source>
</evidence>
<evidence type="ECO:0000256" key="4">
    <source>
        <dbReference type="ARBA" id="ARBA00022670"/>
    </source>
</evidence>
<sequence>MMGVGVGAPVLLLGLLVLTVHCARIPSTINSDILRLPGPPLGEDFSGDVWALLIAGSAGWGNYRHQADVLHAYQVLKRGGVKEENIIVMMQDDIAHNYMNPHPGKVYNKPNGQDVYEGVPLDYTGDAVNARNFLQVLAGKKAPKVIGSSGKILKSGPNDRVFVYYADHGAPGILGMPNGAFLYADQLLSVLTAKSEQGGFKDLVIYVEACESGSIFQGLLSDSLNIYATTASNAVESSWGTYCPGMAPSPPPEFNTCLGDLYSVAFLENSDKNDLTEETLLKQYELVKRRTSNNYTYNMGSHVLQFGSLSIDEEPVADYLGELNTGDGSGGLSASNELFADGGMGSVPQRDADLLHLYTAYQRAATPADKAAALAVLDAEIDRRRAVDDSVRSAVWGLLQQPAVLAQLQTKYAAANLLLPTQQLLGNSADAAQLQALIVEQFVSAPLPREPGLALVDDWDCLRAMVGAWEGQCGQLDQYGMQHTRTFSNLCNAGIPVDTLASAAASACTPAAPAA</sequence>
<feature type="domain" description="Legumain prodomain" evidence="10">
    <location>
        <begin position="449"/>
        <end position="508"/>
    </location>
</feature>
<evidence type="ECO:0000256" key="2">
    <source>
        <dbReference type="ARBA" id="ARBA00009941"/>
    </source>
</evidence>
<gene>
    <name evidence="11" type="ORF">COCSUDRAFT_64138</name>
</gene>
<name>I0Z9C6_COCSC</name>
<evidence type="ECO:0000256" key="7">
    <source>
        <dbReference type="ARBA" id="ARBA00022807"/>
    </source>
</evidence>
<dbReference type="GO" id="GO:0051603">
    <property type="term" value="P:proteolysis involved in protein catabolic process"/>
    <property type="evidence" value="ECO:0007669"/>
    <property type="project" value="InterPro"/>
</dbReference>
<dbReference type="Pfam" id="PF20985">
    <property type="entry name" value="Legum_prodom"/>
    <property type="match status" value="1"/>
</dbReference>
<dbReference type="GO" id="GO:0005773">
    <property type="term" value="C:vacuole"/>
    <property type="evidence" value="ECO:0007669"/>
    <property type="project" value="GOC"/>
</dbReference>
<dbReference type="RefSeq" id="XP_005651789.1">
    <property type="nucleotide sequence ID" value="XM_005651732.1"/>
</dbReference>
<keyword evidence="6" id="KW-0378">Hydrolase</keyword>
<dbReference type="PANTHER" id="PTHR12000">
    <property type="entry name" value="HEMOGLOBINASE FAMILY MEMBER"/>
    <property type="match status" value="1"/>
</dbReference>
<feature type="active site" evidence="8">
    <location>
        <position position="168"/>
    </location>
</feature>
<feature type="signal peptide" evidence="9">
    <location>
        <begin position="1"/>
        <end position="22"/>
    </location>
</feature>